<reference evidence="7 8" key="1">
    <citation type="submission" date="2023-11" db="EMBL/GenBank/DDBJ databases">
        <authorList>
            <person name="Ouyang M.-Y."/>
        </authorList>
    </citation>
    <scope>NUCLEOTIDE SEQUENCE [LARGE SCALE GENOMIC DNA]</scope>
    <source>
        <strain evidence="7 8">OY6</strain>
    </source>
</reference>
<dbReference type="SUPFAM" id="SSF88946">
    <property type="entry name" value="Sigma2 domain of RNA polymerase sigma factors"/>
    <property type="match status" value="1"/>
</dbReference>
<dbReference type="Pfam" id="PF04542">
    <property type="entry name" value="Sigma70_r2"/>
    <property type="match status" value="1"/>
</dbReference>
<comment type="caution">
    <text evidence="7">The sequence shown here is derived from an EMBL/GenBank/DDBJ whole genome shotgun (WGS) entry which is preliminary data.</text>
</comment>
<keyword evidence="8" id="KW-1185">Reference proteome</keyword>
<dbReference type="InterPro" id="IPR013324">
    <property type="entry name" value="RNA_pol_sigma_r3/r4-like"/>
</dbReference>
<keyword evidence="3" id="KW-0731">Sigma factor</keyword>
<dbReference type="InterPro" id="IPR036388">
    <property type="entry name" value="WH-like_DNA-bd_sf"/>
</dbReference>
<evidence type="ECO:0000256" key="3">
    <source>
        <dbReference type="ARBA" id="ARBA00023082"/>
    </source>
</evidence>
<dbReference type="InterPro" id="IPR007627">
    <property type="entry name" value="RNA_pol_sigma70_r2"/>
</dbReference>
<evidence type="ECO:0000259" key="5">
    <source>
        <dbReference type="Pfam" id="PF04542"/>
    </source>
</evidence>
<proteinExistence type="inferred from homology"/>
<dbReference type="NCBIfam" id="TIGR02937">
    <property type="entry name" value="sigma70-ECF"/>
    <property type="match status" value="1"/>
</dbReference>
<keyword evidence="2" id="KW-0805">Transcription regulation</keyword>
<dbReference type="RefSeq" id="WP_319960709.1">
    <property type="nucleotide sequence ID" value="NZ_JAXARY010000003.1"/>
</dbReference>
<dbReference type="PANTHER" id="PTHR43133:SF63">
    <property type="entry name" value="RNA POLYMERASE SIGMA FACTOR FECI-RELATED"/>
    <property type="match status" value="1"/>
</dbReference>
<comment type="similarity">
    <text evidence="1">Belongs to the sigma-70 factor family. ECF subfamily.</text>
</comment>
<evidence type="ECO:0000256" key="4">
    <source>
        <dbReference type="ARBA" id="ARBA00023163"/>
    </source>
</evidence>
<organism evidence="7 8">
    <name type="scientific">Methylomonas defluvii</name>
    <dbReference type="NCBI Taxonomy" id="3045149"/>
    <lineage>
        <taxon>Bacteria</taxon>
        <taxon>Pseudomonadati</taxon>
        <taxon>Pseudomonadota</taxon>
        <taxon>Gammaproteobacteria</taxon>
        <taxon>Methylococcales</taxon>
        <taxon>Methylococcaceae</taxon>
        <taxon>Methylomonas</taxon>
    </lineage>
</organism>
<dbReference type="InterPro" id="IPR014284">
    <property type="entry name" value="RNA_pol_sigma-70_dom"/>
</dbReference>
<feature type="domain" description="RNA polymerase sigma factor 70 region 4 type 2" evidence="6">
    <location>
        <begin position="123"/>
        <end position="172"/>
    </location>
</feature>
<dbReference type="EMBL" id="JAXARY010000003">
    <property type="protein sequence ID" value="MDX8126547.1"/>
    <property type="molecule type" value="Genomic_DNA"/>
</dbReference>
<evidence type="ECO:0000256" key="2">
    <source>
        <dbReference type="ARBA" id="ARBA00023015"/>
    </source>
</evidence>
<name>A0ABU4UAS0_9GAMM</name>
<dbReference type="PANTHER" id="PTHR43133">
    <property type="entry name" value="RNA POLYMERASE ECF-TYPE SIGMA FACTO"/>
    <property type="match status" value="1"/>
</dbReference>
<dbReference type="Pfam" id="PF08281">
    <property type="entry name" value="Sigma70_r4_2"/>
    <property type="match status" value="1"/>
</dbReference>
<evidence type="ECO:0000313" key="7">
    <source>
        <dbReference type="EMBL" id="MDX8126547.1"/>
    </source>
</evidence>
<dbReference type="Gene3D" id="1.10.1740.10">
    <property type="match status" value="1"/>
</dbReference>
<dbReference type="CDD" id="cd06171">
    <property type="entry name" value="Sigma70_r4"/>
    <property type="match status" value="1"/>
</dbReference>
<dbReference type="Proteomes" id="UP001284537">
    <property type="component" value="Unassembled WGS sequence"/>
</dbReference>
<gene>
    <name evidence="7" type="ORF">QLH52_04590</name>
</gene>
<dbReference type="SUPFAM" id="SSF88659">
    <property type="entry name" value="Sigma3 and sigma4 domains of RNA polymerase sigma factors"/>
    <property type="match status" value="1"/>
</dbReference>
<accession>A0ABU4UAS0</accession>
<evidence type="ECO:0000313" key="8">
    <source>
        <dbReference type="Proteomes" id="UP001284537"/>
    </source>
</evidence>
<dbReference type="InterPro" id="IPR039425">
    <property type="entry name" value="RNA_pol_sigma-70-like"/>
</dbReference>
<dbReference type="InterPro" id="IPR013249">
    <property type="entry name" value="RNA_pol_sigma70_r4_t2"/>
</dbReference>
<evidence type="ECO:0000256" key="1">
    <source>
        <dbReference type="ARBA" id="ARBA00010641"/>
    </source>
</evidence>
<dbReference type="InterPro" id="IPR013325">
    <property type="entry name" value="RNA_pol_sigma_r2"/>
</dbReference>
<sequence>MPLRTIELHADMPNRHIRLLDFLFQRHNKELLVFAEQRAGRQHAEDLVQDAYLRLLQHGKTDAIDNHRAYLYRITANLSGDLYRREQIVPFVNDEESETDTLTCPKPQPDAVAESRERLRICLQALDSLPEIVRTVFLLHRVDGLTYPEIAKAFAIPPRTVERYCIKALAHCSKSISQDID</sequence>
<dbReference type="Gene3D" id="1.10.10.10">
    <property type="entry name" value="Winged helix-like DNA-binding domain superfamily/Winged helix DNA-binding domain"/>
    <property type="match status" value="1"/>
</dbReference>
<evidence type="ECO:0000259" key="6">
    <source>
        <dbReference type="Pfam" id="PF08281"/>
    </source>
</evidence>
<feature type="domain" description="RNA polymerase sigma-70 region 2" evidence="5">
    <location>
        <begin position="23"/>
        <end position="87"/>
    </location>
</feature>
<keyword evidence="4" id="KW-0804">Transcription</keyword>
<protein>
    <submittedName>
        <fullName evidence="7">RNA polymerase sigma factor</fullName>
    </submittedName>
</protein>